<dbReference type="RefSeq" id="WP_069295362.1">
    <property type="nucleotide sequence ID" value="NZ_MCRI01000005.1"/>
</dbReference>
<dbReference type="EMBL" id="MCRI01000005">
    <property type="protein sequence ID" value="ODN67488.1"/>
    <property type="molecule type" value="Genomic_DNA"/>
</dbReference>
<dbReference type="Pfam" id="PF08668">
    <property type="entry name" value="HDOD"/>
    <property type="match status" value="1"/>
</dbReference>
<evidence type="ECO:0000313" key="2">
    <source>
        <dbReference type="EMBL" id="ODN67488.1"/>
    </source>
</evidence>
<accession>A0A1E3GTU8</accession>
<dbReference type="STRING" id="291169.A9E74_00833"/>
<gene>
    <name evidence="2" type="ORF">A9E74_00833</name>
</gene>
<dbReference type="Gene3D" id="3.30.450.40">
    <property type="match status" value="1"/>
</dbReference>
<comment type="caution">
    <text evidence="2">The sequence shown here is derived from an EMBL/GenBank/DDBJ whole genome shotgun (WGS) entry which is preliminary data.</text>
</comment>
<dbReference type="InterPro" id="IPR029016">
    <property type="entry name" value="GAF-like_dom_sf"/>
</dbReference>
<reference evidence="2 3" key="1">
    <citation type="submission" date="2016-07" db="EMBL/GenBank/DDBJ databases">
        <title>Draft Genome Sequence of Methylophaga muralis Bur 1.</title>
        <authorList>
            <person name="Vasilenko O.V."/>
            <person name="Doronina N.V."/>
            <person name="Shmareva M.N."/>
            <person name="Tarlachkov S.V."/>
            <person name="Mustakhimov I."/>
            <person name="Trotsenko Y.A."/>
        </authorList>
    </citation>
    <scope>NUCLEOTIDE SEQUENCE [LARGE SCALE GENOMIC DNA]</scope>
    <source>
        <strain evidence="2 3">Bur 1</strain>
    </source>
</reference>
<dbReference type="PANTHER" id="PTHR33525:SF3">
    <property type="entry name" value="RIBONUCLEASE Y"/>
    <property type="match status" value="1"/>
</dbReference>
<proteinExistence type="predicted"/>
<protein>
    <submittedName>
        <fullName evidence="2">HDOD domain protein</fullName>
    </submittedName>
</protein>
<dbReference type="PANTHER" id="PTHR33525">
    <property type="match status" value="1"/>
</dbReference>
<dbReference type="SUPFAM" id="SSF109604">
    <property type="entry name" value="HD-domain/PDEase-like"/>
    <property type="match status" value="1"/>
</dbReference>
<feature type="domain" description="HDOD" evidence="1">
    <location>
        <begin position="22"/>
        <end position="213"/>
    </location>
</feature>
<dbReference type="Proteomes" id="UP000094379">
    <property type="component" value="Unassembled WGS sequence"/>
</dbReference>
<dbReference type="SUPFAM" id="SSF55781">
    <property type="entry name" value="GAF domain-like"/>
    <property type="match status" value="1"/>
</dbReference>
<evidence type="ECO:0000259" key="1">
    <source>
        <dbReference type="PROSITE" id="PS51833"/>
    </source>
</evidence>
<organism evidence="2 3">
    <name type="scientific">Methylophaga muralis</name>
    <dbReference type="NCBI Taxonomy" id="291169"/>
    <lineage>
        <taxon>Bacteria</taxon>
        <taxon>Pseudomonadati</taxon>
        <taxon>Pseudomonadota</taxon>
        <taxon>Gammaproteobacteria</taxon>
        <taxon>Thiotrichales</taxon>
        <taxon>Piscirickettsiaceae</taxon>
        <taxon>Methylophaga</taxon>
    </lineage>
</organism>
<evidence type="ECO:0000313" key="3">
    <source>
        <dbReference type="Proteomes" id="UP000094379"/>
    </source>
</evidence>
<dbReference type="PATRIC" id="fig|291169.3.peg.834"/>
<dbReference type="InterPro" id="IPR003018">
    <property type="entry name" value="GAF"/>
</dbReference>
<dbReference type="AlphaFoldDB" id="A0A1E3GTU8"/>
<sequence length="483" mass="53816">MTLTPMPVAAQRFIRQLTDKHMPVFPNTMLEINQILEQEDSAAVDVAQVILRDAALTGRLLKMANSVYYNPQGHHINTVSRALMLLGFEQVKVLALTLVLIDSLKASKRHDKVLKEMAISLHAAVQAQNMANLCHSELPEDIFIAALLSRLGYLTFWAFADEKTVSAYEQAESTVSAEIDVLGYSLQQLTQGLAEAWSLNDLLVQSFRSHDKSEAVQIIRYAGQLAFETRKSWDMTKLAPWFKQSATLAHSTEETLISSVYDSALAAQQLLNLTGIERAQGLIPLPSDIELSDDSLSESVADVEQGTLYFAPDQAIQLRILQDITQAIQEHRSINQILEMVMEGIYRGAGMDRVVFAVLSADKTQLNCRYAMGHQNEQLCELFKITISNNTSSLFKDLLSAEDAVLLDQSQPAQIKKIQQESNAIFNVQSLLAMPLKRSNKPFGLFLADRHASNRALEQQDLIAFRQFCQQAALAFAFLTIQG</sequence>
<dbReference type="Pfam" id="PF13492">
    <property type="entry name" value="GAF_3"/>
    <property type="match status" value="1"/>
</dbReference>
<dbReference type="PROSITE" id="PS51833">
    <property type="entry name" value="HDOD"/>
    <property type="match status" value="1"/>
</dbReference>
<dbReference type="InterPro" id="IPR013976">
    <property type="entry name" value="HDOD"/>
</dbReference>
<dbReference type="InterPro" id="IPR052340">
    <property type="entry name" value="RNase_Y/CdgJ"/>
</dbReference>
<dbReference type="Gene3D" id="1.10.3210.10">
    <property type="entry name" value="Hypothetical protein af1432"/>
    <property type="match status" value="1"/>
</dbReference>
<name>A0A1E3GTU8_9GAMM</name>
<keyword evidence="3" id="KW-1185">Reference proteome</keyword>